<accession>A0A8J3EDD9</accession>
<keyword evidence="2" id="KW-1185">Reference proteome</keyword>
<organism evidence="1 2">
    <name type="scientific">Caldovatus sediminis</name>
    <dbReference type="NCBI Taxonomy" id="2041189"/>
    <lineage>
        <taxon>Bacteria</taxon>
        <taxon>Pseudomonadati</taxon>
        <taxon>Pseudomonadota</taxon>
        <taxon>Alphaproteobacteria</taxon>
        <taxon>Acetobacterales</taxon>
        <taxon>Roseomonadaceae</taxon>
        <taxon>Caldovatus</taxon>
    </lineage>
</organism>
<protein>
    <submittedName>
        <fullName evidence="1">Uncharacterized protein</fullName>
    </submittedName>
</protein>
<dbReference type="AlphaFoldDB" id="A0A8J3EDD9"/>
<reference evidence="1 2" key="1">
    <citation type="journal article" date="2014" name="Int. J. Syst. Evol. Microbiol.">
        <title>Complete genome sequence of Corynebacterium casei LMG S-19264T (=DSM 44701T), isolated from a smear-ripened cheese.</title>
        <authorList>
            <consortium name="US DOE Joint Genome Institute (JGI-PGF)"/>
            <person name="Walter F."/>
            <person name="Albersmeier A."/>
            <person name="Kalinowski J."/>
            <person name="Ruckert C."/>
        </authorList>
    </citation>
    <scope>NUCLEOTIDE SEQUENCE [LARGE SCALE GENOMIC DNA]</scope>
    <source>
        <strain evidence="1 2">CGMCC 1.16330</strain>
    </source>
</reference>
<dbReference type="Proteomes" id="UP000597507">
    <property type="component" value="Unassembled WGS sequence"/>
</dbReference>
<comment type="caution">
    <text evidence="1">The sequence shown here is derived from an EMBL/GenBank/DDBJ whole genome shotgun (WGS) entry which is preliminary data.</text>
</comment>
<dbReference type="RefSeq" id="WP_188902323.1">
    <property type="nucleotide sequence ID" value="NZ_BMKS01000012.1"/>
</dbReference>
<sequence>MGRDESRRIGRTCERAVVTAYRELREVGIDDFAAFRACTALYRIHHPEASIGEARRLVAEWIDHHVIRGAVGPTAGCGCA</sequence>
<evidence type="ECO:0000313" key="1">
    <source>
        <dbReference type="EMBL" id="GGG43416.1"/>
    </source>
</evidence>
<dbReference type="EMBL" id="BMKS01000012">
    <property type="protein sequence ID" value="GGG43416.1"/>
    <property type="molecule type" value="Genomic_DNA"/>
</dbReference>
<proteinExistence type="predicted"/>
<evidence type="ECO:0000313" key="2">
    <source>
        <dbReference type="Proteomes" id="UP000597507"/>
    </source>
</evidence>
<gene>
    <name evidence="1" type="ORF">GCM10010964_33530</name>
</gene>
<name>A0A8J3EDD9_9PROT</name>